<dbReference type="EMBL" id="KJ867203">
    <property type="protein sequence ID" value="AIN37055.1"/>
    <property type="molecule type" value="Viral_cRNA"/>
</dbReference>
<evidence type="ECO:0000313" key="4">
    <source>
        <dbReference type="Proteomes" id="UP000115125"/>
    </source>
</evidence>
<dbReference type="GO" id="GO:0016032">
    <property type="term" value="P:viral process"/>
    <property type="evidence" value="ECO:0007669"/>
    <property type="project" value="InterPro"/>
</dbReference>
<proteinExistence type="predicted"/>
<dbReference type="InterPro" id="IPR000797">
    <property type="entry name" value="Bunya_NSs"/>
</dbReference>
<evidence type="ECO:0000313" key="2">
    <source>
        <dbReference type="EMBL" id="AIN37055.1"/>
    </source>
</evidence>
<evidence type="ECO:0000313" key="3">
    <source>
        <dbReference type="EMBL" id="ASG81435.1"/>
    </source>
</evidence>
<sequence length="106" mass="11661">MMNLYGFKVDLILKDNTWNLSVVSEMGSVCLPLKSSSSMPGKPKINSLLDLTGRLVLNLGHGRWRWSITIFKATGTVQSATWISPCTDCQGILHGMCSNCTLQQTL</sequence>
<accession>A0A088MFR5</accession>
<dbReference type="RefSeq" id="YP_009362077.1">
    <property type="nucleotide sequence ID" value="NC_034501.1"/>
</dbReference>
<organism evidence="2 4">
    <name type="scientific">Kaeng Khoi virus</name>
    <dbReference type="NCBI Taxonomy" id="307164"/>
    <lineage>
        <taxon>Viruses</taxon>
        <taxon>Riboviria</taxon>
        <taxon>Orthornavirae</taxon>
        <taxon>Negarnaviricota</taxon>
        <taxon>Polyploviricotina</taxon>
        <taxon>Bunyaviricetes</taxon>
        <taxon>Elliovirales</taxon>
        <taxon>Peribunyaviridae</taxon>
        <taxon>Orthobunyavirus</taxon>
        <taxon>Orthobunyavirus kaengkhoiense</taxon>
    </lineage>
</organism>
<keyword evidence="4" id="KW-1185">Reference proteome</keyword>
<protein>
    <recommendedName>
        <fullName evidence="1">Non-structural protein NS-S</fullName>
    </recommendedName>
</protein>
<dbReference type="Proteomes" id="UP000115125">
    <property type="component" value="Genome"/>
</dbReference>
<evidence type="ECO:0000256" key="1">
    <source>
        <dbReference type="ARBA" id="ARBA00014100"/>
    </source>
</evidence>
<dbReference type="KEGG" id="vg:32708043"/>
<reference evidence="3" key="2">
    <citation type="journal article" date="2017" name="Virus Res.">
        <title>Isolation of Kaeng Khoi virus (KKV) from Eucampsipoda sundaica bat flies in China.</title>
        <authorList>
            <person name="Feng Y."/>
            <person name="Li Y."/>
            <person name="Fu S."/>
            <person name="Li X."/>
            <person name="Song J."/>
            <person name="Zhang H."/>
            <person name="Yang W."/>
            <person name="Zhang Y."/>
            <person name="Pan H."/>
            <person name="Liang G."/>
        </authorList>
    </citation>
    <scope>NUCLEOTIDE SEQUENCE</scope>
    <source>
        <strain evidence="3">WDBC1210</strain>
    </source>
</reference>
<dbReference type="Pfam" id="PF01104">
    <property type="entry name" value="Bunya_NS-S"/>
    <property type="match status" value="1"/>
</dbReference>
<reference evidence="2 4" key="1">
    <citation type="journal article" date="2014" name="PLoS Negl. Trop. Dis.">
        <title>Molecular characterization of human pathogenic bunyaviruses of the nyando and bwamba/pongola virus groups leads to the genetic identification of mojui dos campos and kaeng khoi virus.</title>
        <authorList>
            <person name="Groseth A."/>
            <person name="Mampilli V."/>
            <person name="Weisend C."/>
            <person name="Dahlstrom E."/>
            <person name="Porcella S.F."/>
            <person name="Russell B.J."/>
            <person name="Tesh R.B."/>
            <person name="Ebihara H."/>
        </authorList>
    </citation>
    <scope>NUCLEOTIDE SEQUENCE [LARGE SCALE GENOMIC DNA]</scope>
    <source>
        <strain evidence="2">PSC-19</strain>
    </source>
</reference>
<name>A0A088MFR5_9VIRU</name>
<dbReference type="GeneID" id="32708043"/>
<dbReference type="EMBL" id="MF170064">
    <property type="protein sequence ID" value="ASG81435.1"/>
    <property type="molecule type" value="Viral_cRNA"/>
</dbReference>
<dbReference type="PIRSF" id="PIRSF003954">
    <property type="entry name" value="NS-S_OrthobunV"/>
    <property type="match status" value="1"/>
</dbReference>
<dbReference type="OrthoDB" id="28167at10239"/>